<keyword evidence="4" id="KW-1185">Reference proteome</keyword>
<reference evidence="1 4" key="2">
    <citation type="submission" date="2020-08" db="EMBL/GenBank/DDBJ databases">
        <title>Genomic Encyclopedia of Type Strains, Phase IV (KMG-IV): sequencing the most valuable type-strain genomes for metagenomic binning, comparative biology and taxonomic classification.</title>
        <authorList>
            <person name="Goeker M."/>
        </authorList>
    </citation>
    <scope>NUCLEOTIDE SEQUENCE [LARGE SCALE GENOMIC DNA]</scope>
    <source>
        <strain evidence="1 4">DSM 12027</strain>
    </source>
</reference>
<organism evidence="2 3">
    <name type="scientific">Deinococcus radiopugnans ATCC 19172</name>
    <dbReference type="NCBI Taxonomy" id="585398"/>
    <lineage>
        <taxon>Bacteria</taxon>
        <taxon>Thermotogati</taxon>
        <taxon>Deinococcota</taxon>
        <taxon>Deinococci</taxon>
        <taxon>Deinococcales</taxon>
        <taxon>Deinococcaceae</taxon>
        <taxon>Deinococcus</taxon>
    </lineage>
</organism>
<dbReference type="Proteomes" id="UP000629870">
    <property type="component" value="Unassembled WGS sequence"/>
</dbReference>
<gene>
    <name evidence="2" type="ORF">FHR04_18990</name>
    <name evidence="1" type="ORF">HNQ04_003927</name>
</gene>
<dbReference type="Proteomes" id="UP000313988">
    <property type="component" value="Unassembled WGS sequence"/>
</dbReference>
<evidence type="ECO:0000313" key="2">
    <source>
        <dbReference type="EMBL" id="TNM67055.1"/>
    </source>
</evidence>
<dbReference type="AlphaFoldDB" id="A0A5C4XV76"/>
<dbReference type="OrthoDB" id="72117at2"/>
<proteinExistence type="predicted"/>
<dbReference type="EMBL" id="VDMO01000034">
    <property type="protein sequence ID" value="TNM67055.1"/>
    <property type="molecule type" value="Genomic_DNA"/>
</dbReference>
<protein>
    <submittedName>
        <fullName evidence="2">Uncharacterized protein</fullName>
    </submittedName>
</protein>
<comment type="caution">
    <text evidence="2">The sequence shown here is derived from an EMBL/GenBank/DDBJ whole genome shotgun (WGS) entry which is preliminary data.</text>
</comment>
<sequence length="125" mass="14067">MAIEDLYPDVLMNIELPVIEVYRAHPDLLDFQVEEGLAALISRYKAEEQGKEVTPPRVKGLALSVFDAVLETTEMMLGRPEKVMDTIDLPTLLSCLARIRKSVNFWTKQGGRRGYLNFMLGALGK</sequence>
<name>A0A5C4XV76_9DEIO</name>
<evidence type="ECO:0000313" key="4">
    <source>
        <dbReference type="Proteomes" id="UP000629870"/>
    </source>
</evidence>
<reference evidence="2 3" key="1">
    <citation type="submission" date="2019-06" db="EMBL/GenBank/DDBJ databases">
        <title>Genome sequence of Deinococcus radiopugnans ATCC 19172.</title>
        <authorList>
            <person name="Maclea K.S."/>
            <person name="Maynard C.R."/>
        </authorList>
    </citation>
    <scope>NUCLEOTIDE SEQUENCE [LARGE SCALE GENOMIC DNA]</scope>
    <source>
        <strain evidence="2 3">ATCC 19172</strain>
    </source>
</reference>
<accession>A0A5C4XV76</accession>
<evidence type="ECO:0000313" key="3">
    <source>
        <dbReference type="Proteomes" id="UP000313988"/>
    </source>
</evidence>
<dbReference type="EMBL" id="JACHEW010000036">
    <property type="protein sequence ID" value="MBB6018646.1"/>
    <property type="molecule type" value="Genomic_DNA"/>
</dbReference>
<dbReference type="RefSeq" id="WP_139404772.1">
    <property type="nucleotide sequence ID" value="NZ_JACHEW010000036.1"/>
</dbReference>
<evidence type="ECO:0000313" key="1">
    <source>
        <dbReference type="EMBL" id="MBB6018646.1"/>
    </source>
</evidence>